<name>A0A395NKK5_TRIAR</name>
<protein>
    <submittedName>
        <fullName evidence="2">Uncharacterized protein</fullName>
    </submittedName>
</protein>
<evidence type="ECO:0000313" key="3">
    <source>
        <dbReference type="Proteomes" id="UP000266272"/>
    </source>
</evidence>
<comment type="caution">
    <text evidence="2">The sequence shown here is derived from an EMBL/GenBank/DDBJ whole genome shotgun (WGS) entry which is preliminary data.</text>
</comment>
<accession>A0A395NKK5</accession>
<dbReference type="EMBL" id="PXOA01000352">
    <property type="protein sequence ID" value="RFU76413.1"/>
    <property type="molecule type" value="Genomic_DNA"/>
</dbReference>
<evidence type="ECO:0000256" key="1">
    <source>
        <dbReference type="SAM" id="MobiDB-lite"/>
    </source>
</evidence>
<keyword evidence="3" id="KW-1185">Reference proteome</keyword>
<dbReference type="OrthoDB" id="2117972at2759"/>
<feature type="compositionally biased region" description="Low complexity" evidence="1">
    <location>
        <begin position="159"/>
        <end position="186"/>
    </location>
</feature>
<organism evidence="2 3">
    <name type="scientific">Trichoderma arundinaceum</name>
    <dbReference type="NCBI Taxonomy" id="490622"/>
    <lineage>
        <taxon>Eukaryota</taxon>
        <taxon>Fungi</taxon>
        <taxon>Dikarya</taxon>
        <taxon>Ascomycota</taxon>
        <taxon>Pezizomycotina</taxon>
        <taxon>Sordariomycetes</taxon>
        <taxon>Hypocreomycetidae</taxon>
        <taxon>Hypocreales</taxon>
        <taxon>Hypocreaceae</taxon>
        <taxon>Trichoderma</taxon>
    </lineage>
</organism>
<feature type="non-terminal residue" evidence="2">
    <location>
        <position position="223"/>
    </location>
</feature>
<feature type="region of interest" description="Disordered" evidence="1">
    <location>
        <begin position="24"/>
        <end position="101"/>
    </location>
</feature>
<feature type="region of interest" description="Disordered" evidence="1">
    <location>
        <begin position="155"/>
        <end position="199"/>
    </location>
</feature>
<dbReference type="STRING" id="490622.A0A395NKK5"/>
<evidence type="ECO:0000313" key="2">
    <source>
        <dbReference type="EMBL" id="RFU76413.1"/>
    </source>
</evidence>
<reference evidence="2 3" key="1">
    <citation type="journal article" date="2018" name="PLoS Pathog.">
        <title>Evolution of structural diversity of trichothecenes, a family of toxins produced by plant pathogenic and entomopathogenic fungi.</title>
        <authorList>
            <person name="Proctor R.H."/>
            <person name="McCormick S.P."/>
            <person name="Kim H.S."/>
            <person name="Cardoza R.E."/>
            <person name="Stanley A.M."/>
            <person name="Lindo L."/>
            <person name="Kelly A."/>
            <person name="Brown D.W."/>
            <person name="Lee T."/>
            <person name="Vaughan M.M."/>
            <person name="Alexander N.J."/>
            <person name="Busman M."/>
            <person name="Gutierrez S."/>
        </authorList>
    </citation>
    <scope>NUCLEOTIDE SEQUENCE [LARGE SCALE GENOMIC DNA]</scope>
    <source>
        <strain evidence="2 3">IBT 40837</strain>
    </source>
</reference>
<proteinExistence type="predicted"/>
<dbReference type="Proteomes" id="UP000266272">
    <property type="component" value="Unassembled WGS sequence"/>
</dbReference>
<feature type="compositionally biased region" description="Low complexity" evidence="1">
    <location>
        <begin position="37"/>
        <end position="52"/>
    </location>
</feature>
<dbReference type="AlphaFoldDB" id="A0A395NKK5"/>
<gene>
    <name evidence="2" type="ORF">TARUN_5826</name>
</gene>
<sequence length="223" mass="23925">MTSETREANPELESFRQKWISDLRSRRESVGSSSHQAEAAASLSSTAAVVTSRPRKHTGPSSSAATRKNLPVVDDDEYYLHVPSFDAPPPSSSGHLLSDTPGKHVEKALVSALDHYEEAMEKEAEGNMGESLRLYRKAYRLDNRVDKTYREKHFPGGFASAKGTASSTGATATAPSAPPKSQAPGSTAEGEPQPLTWDELIASFSGLKIEAAPPIIENTPPPP</sequence>